<sequence length="68" mass="7368">MDSFSQPLRDALYNPRLGLVEAPTSSRNSAPLAPSVAVGRPVAALHRVTYCHYTCNERQKVEVAGVIS</sequence>
<protein>
    <submittedName>
        <fullName evidence="1">Uncharacterized protein</fullName>
    </submittedName>
</protein>
<organism evidence="1 2">
    <name type="scientific">Portunus trituberculatus</name>
    <name type="common">Swimming crab</name>
    <name type="synonym">Neptunus trituberculatus</name>
    <dbReference type="NCBI Taxonomy" id="210409"/>
    <lineage>
        <taxon>Eukaryota</taxon>
        <taxon>Metazoa</taxon>
        <taxon>Ecdysozoa</taxon>
        <taxon>Arthropoda</taxon>
        <taxon>Crustacea</taxon>
        <taxon>Multicrustacea</taxon>
        <taxon>Malacostraca</taxon>
        <taxon>Eumalacostraca</taxon>
        <taxon>Eucarida</taxon>
        <taxon>Decapoda</taxon>
        <taxon>Pleocyemata</taxon>
        <taxon>Brachyura</taxon>
        <taxon>Eubrachyura</taxon>
        <taxon>Portunoidea</taxon>
        <taxon>Portunidae</taxon>
        <taxon>Portuninae</taxon>
        <taxon>Portunus</taxon>
    </lineage>
</organism>
<accession>A0A5B7JCR1</accession>
<evidence type="ECO:0000313" key="2">
    <source>
        <dbReference type="Proteomes" id="UP000324222"/>
    </source>
</evidence>
<proteinExistence type="predicted"/>
<dbReference type="Proteomes" id="UP000324222">
    <property type="component" value="Unassembled WGS sequence"/>
</dbReference>
<keyword evidence="2" id="KW-1185">Reference proteome</keyword>
<comment type="caution">
    <text evidence="1">The sequence shown here is derived from an EMBL/GenBank/DDBJ whole genome shotgun (WGS) entry which is preliminary data.</text>
</comment>
<evidence type="ECO:0000313" key="1">
    <source>
        <dbReference type="EMBL" id="MPC92445.1"/>
    </source>
</evidence>
<name>A0A5B7JCR1_PORTR</name>
<dbReference type="AlphaFoldDB" id="A0A5B7JCR1"/>
<gene>
    <name evidence="1" type="ORF">E2C01_087534</name>
</gene>
<reference evidence="1 2" key="1">
    <citation type="submission" date="2019-05" db="EMBL/GenBank/DDBJ databases">
        <title>Another draft genome of Portunus trituberculatus and its Hox gene families provides insights of decapod evolution.</title>
        <authorList>
            <person name="Jeong J.-H."/>
            <person name="Song I."/>
            <person name="Kim S."/>
            <person name="Choi T."/>
            <person name="Kim D."/>
            <person name="Ryu S."/>
            <person name="Kim W."/>
        </authorList>
    </citation>
    <scope>NUCLEOTIDE SEQUENCE [LARGE SCALE GENOMIC DNA]</scope>
    <source>
        <tissue evidence="1">Muscle</tissue>
    </source>
</reference>
<dbReference type="EMBL" id="VSRR010091314">
    <property type="protein sequence ID" value="MPC92445.1"/>
    <property type="molecule type" value="Genomic_DNA"/>
</dbReference>